<keyword evidence="7 16" id="KW-0732">Signal</keyword>
<evidence type="ECO:0000256" key="15">
    <source>
        <dbReference type="RuleBase" id="RU003357"/>
    </source>
</evidence>
<dbReference type="NCBIfam" id="TIGR01783">
    <property type="entry name" value="TonB-siderophor"/>
    <property type="match status" value="1"/>
</dbReference>
<evidence type="ECO:0000259" key="17">
    <source>
        <dbReference type="Pfam" id="PF00593"/>
    </source>
</evidence>
<keyword evidence="8" id="KW-0408">Iron</keyword>
<dbReference type="PANTHER" id="PTHR32552:SF89">
    <property type="entry name" value="CATECHOLATE SIDEROPHORE RECEPTOR FIU"/>
    <property type="match status" value="1"/>
</dbReference>
<feature type="signal peptide" evidence="16">
    <location>
        <begin position="1"/>
        <end position="36"/>
    </location>
</feature>
<comment type="subcellular location">
    <subcellularLocation>
        <location evidence="1 14">Cell outer membrane</location>
        <topology evidence="1 14">Multi-pass membrane protein</topology>
    </subcellularLocation>
</comment>
<dbReference type="Pfam" id="PF00593">
    <property type="entry name" value="TonB_dep_Rec_b-barrel"/>
    <property type="match status" value="1"/>
</dbReference>
<evidence type="ECO:0000256" key="7">
    <source>
        <dbReference type="ARBA" id="ARBA00022729"/>
    </source>
</evidence>
<keyword evidence="9" id="KW-0406">Ion transport</keyword>
<protein>
    <submittedName>
        <fullName evidence="19">Catecholate siderophore receptor Fiu</fullName>
    </submittedName>
</protein>
<reference evidence="19 20" key="1">
    <citation type="submission" date="2018-06" db="EMBL/GenBank/DDBJ databases">
        <title>Azoarcus communis strain SWub3 genome.</title>
        <authorList>
            <person name="Zorraquino Salvo V."/>
            <person name="Toubiana D."/>
            <person name="Blumwald E."/>
        </authorList>
    </citation>
    <scope>NUCLEOTIDE SEQUENCE [LARGE SCALE GENOMIC DNA]</scope>
    <source>
        <strain evidence="19 20">SWub3</strain>
    </source>
</reference>
<dbReference type="NCBIfam" id="NF007349">
    <property type="entry name" value="PRK09840.1"/>
    <property type="match status" value="1"/>
</dbReference>
<dbReference type="Gene3D" id="2.170.130.10">
    <property type="entry name" value="TonB-dependent receptor, plug domain"/>
    <property type="match status" value="1"/>
</dbReference>
<evidence type="ECO:0000256" key="9">
    <source>
        <dbReference type="ARBA" id="ARBA00023065"/>
    </source>
</evidence>
<name>A0A323V0K0_9RHOO</name>
<dbReference type="Gene3D" id="2.40.170.20">
    <property type="entry name" value="TonB-dependent receptor, beta-barrel domain"/>
    <property type="match status" value="1"/>
</dbReference>
<evidence type="ECO:0000256" key="3">
    <source>
        <dbReference type="ARBA" id="ARBA00022448"/>
    </source>
</evidence>
<feature type="domain" description="TonB-dependent receptor plug" evidence="18">
    <location>
        <begin position="70"/>
        <end position="169"/>
    </location>
</feature>
<dbReference type="GO" id="GO:0038023">
    <property type="term" value="F:signaling receptor activity"/>
    <property type="evidence" value="ECO:0007669"/>
    <property type="project" value="InterPro"/>
</dbReference>
<dbReference type="InterPro" id="IPR000531">
    <property type="entry name" value="Beta-barrel_TonB"/>
</dbReference>
<evidence type="ECO:0000259" key="18">
    <source>
        <dbReference type="Pfam" id="PF07715"/>
    </source>
</evidence>
<proteinExistence type="inferred from homology"/>
<keyword evidence="4 14" id="KW-1134">Transmembrane beta strand</keyword>
<dbReference type="PROSITE" id="PS52016">
    <property type="entry name" value="TONB_DEPENDENT_REC_3"/>
    <property type="match status" value="1"/>
</dbReference>
<dbReference type="GO" id="GO:0015891">
    <property type="term" value="P:siderophore transport"/>
    <property type="evidence" value="ECO:0007669"/>
    <property type="project" value="InterPro"/>
</dbReference>
<feature type="domain" description="TonB-dependent receptor-like beta-barrel" evidence="17">
    <location>
        <begin position="256"/>
        <end position="732"/>
    </location>
</feature>
<evidence type="ECO:0000256" key="14">
    <source>
        <dbReference type="PROSITE-ProRule" id="PRU01360"/>
    </source>
</evidence>
<dbReference type="GO" id="GO:0015344">
    <property type="term" value="F:siderophore uptake transmembrane transporter activity"/>
    <property type="evidence" value="ECO:0007669"/>
    <property type="project" value="TreeGrafter"/>
</dbReference>
<dbReference type="EMBL" id="QKOE01000001">
    <property type="protein sequence ID" value="PZA18369.1"/>
    <property type="molecule type" value="Genomic_DNA"/>
</dbReference>
<comment type="caution">
    <text evidence="19">The sequence shown here is derived from an EMBL/GenBank/DDBJ whole genome shotgun (WGS) entry which is preliminary data.</text>
</comment>
<dbReference type="SUPFAM" id="SSF56935">
    <property type="entry name" value="Porins"/>
    <property type="match status" value="1"/>
</dbReference>
<evidence type="ECO:0000313" key="19">
    <source>
        <dbReference type="EMBL" id="PZA18369.1"/>
    </source>
</evidence>
<keyword evidence="6 14" id="KW-0812">Transmembrane</keyword>
<dbReference type="InterPro" id="IPR010105">
    <property type="entry name" value="TonB_sidphr_rcpt"/>
</dbReference>
<sequence>MAYIQNNKHTPSRTVRLPETAALAVLALTLPGMASAQQNTQTLSEVEVTSTVENSYKAETVSSPKFTQPLVDTPQTITVIKKEILQEQQATSLVEALRNTPGITLLLGEGGNSNTKDNIFMRGFDTSGSVFVDGVRDLGNFSRDTFNTEQIEISKGAVGADNGRGAPSGYVNLSSKAPFADNAVSGGISVNDAENVRLTADLNRKLGENTAFRLNVMKQEGGVAGRDEVENNRWGIAPSIAFGLNTPTRTTLSYLHIEQNNVPDGGISTIGLKGFYNAALAAAGVGARKVDTENFYGSDDDFEDVTVDMFTVKVEHDIAPGTTLRNTSRWGKARHELMVTAPGNPSYNATSNPNGIQASNINNPASWTVPRSRQTKWQENELLTNQTNLTTEFATGPLTHTVTTGIEFIHERQLTKTLTGAGTMAPANLYNPNANDAVTGYGLTPNGARADGETMTIGAYLFDTIKLGEQWQFSGGVRLDRYDTKARNVVLSTATSHPTLPVGTLVPQNAEADDTLVSWKVGALYKPTANGSIYAAYANSKQPPGGSNFTLSTTATNINNPNMDPQEAQTIELGTKWDVLDNRLALTAAVYHTENKNDLTQTDPITGDITQWGKKTVRGIELGVVGAITPAWQISAGLAKMKTEVKEGSDTQQGNAINWSPELTFTAWTSYRFPFGLTIGGGARYVDSMLRTSTNTTATTVMPEIEDYWVYDAMASYAINKNVTIQLNLYNLTDEKYIASINNNGYRYTPGTPRSAMLSANFQF</sequence>
<dbReference type="OrthoDB" id="9790771at2"/>
<dbReference type="RefSeq" id="WP_110522670.1">
    <property type="nucleotide sequence ID" value="NZ_QKOE01000001.1"/>
</dbReference>
<organism evidence="19 20">
    <name type="scientific">Parazoarcus communis SWub3 = DSM 12120</name>
    <dbReference type="NCBI Taxonomy" id="1121029"/>
    <lineage>
        <taxon>Bacteria</taxon>
        <taxon>Pseudomonadati</taxon>
        <taxon>Pseudomonadota</taxon>
        <taxon>Betaproteobacteria</taxon>
        <taxon>Rhodocyclales</taxon>
        <taxon>Zoogloeaceae</taxon>
        <taxon>Parazoarcus</taxon>
    </lineage>
</organism>
<evidence type="ECO:0000256" key="16">
    <source>
        <dbReference type="SAM" id="SignalP"/>
    </source>
</evidence>
<keyword evidence="10 15" id="KW-0798">TonB box</keyword>
<dbReference type="AlphaFoldDB" id="A0A323V0K0"/>
<evidence type="ECO:0000256" key="11">
    <source>
        <dbReference type="ARBA" id="ARBA00023136"/>
    </source>
</evidence>
<evidence type="ECO:0000256" key="10">
    <source>
        <dbReference type="ARBA" id="ARBA00023077"/>
    </source>
</evidence>
<keyword evidence="11 14" id="KW-0472">Membrane</keyword>
<dbReference type="Pfam" id="PF07715">
    <property type="entry name" value="Plug"/>
    <property type="match status" value="1"/>
</dbReference>
<evidence type="ECO:0000256" key="12">
    <source>
        <dbReference type="ARBA" id="ARBA00023170"/>
    </source>
</evidence>
<evidence type="ECO:0000256" key="13">
    <source>
        <dbReference type="ARBA" id="ARBA00023237"/>
    </source>
</evidence>
<evidence type="ECO:0000256" key="4">
    <source>
        <dbReference type="ARBA" id="ARBA00022452"/>
    </source>
</evidence>
<evidence type="ECO:0000256" key="5">
    <source>
        <dbReference type="ARBA" id="ARBA00022496"/>
    </source>
</evidence>
<comment type="similarity">
    <text evidence="2 14 15">Belongs to the TonB-dependent receptor family.</text>
</comment>
<dbReference type="CDD" id="cd01347">
    <property type="entry name" value="ligand_gated_channel"/>
    <property type="match status" value="1"/>
</dbReference>
<dbReference type="InterPro" id="IPR039426">
    <property type="entry name" value="TonB-dep_rcpt-like"/>
</dbReference>
<accession>A0A323V0K0</accession>
<keyword evidence="13 14" id="KW-0998">Cell outer membrane</keyword>
<keyword evidence="3 14" id="KW-0813">Transport</keyword>
<evidence type="ECO:0000256" key="6">
    <source>
        <dbReference type="ARBA" id="ARBA00022692"/>
    </source>
</evidence>
<dbReference type="InterPro" id="IPR037066">
    <property type="entry name" value="Plug_dom_sf"/>
</dbReference>
<dbReference type="PANTHER" id="PTHR32552">
    <property type="entry name" value="FERRICHROME IRON RECEPTOR-RELATED"/>
    <property type="match status" value="1"/>
</dbReference>
<evidence type="ECO:0000313" key="20">
    <source>
        <dbReference type="Proteomes" id="UP000248259"/>
    </source>
</evidence>
<keyword evidence="20" id="KW-1185">Reference proteome</keyword>
<dbReference type="InterPro" id="IPR012910">
    <property type="entry name" value="Plug_dom"/>
</dbReference>
<evidence type="ECO:0000256" key="2">
    <source>
        <dbReference type="ARBA" id="ARBA00009810"/>
    </source>
</evidence>
<gene>
    <name evidence="19" type="ORF">DNK49_02240</name>
</gene>
<evidence type="ECO:0000256" key="8">
    <source>
        <dbReference type="ARBA" id="ARBA00023004"/>
    </source>
</evidence>
<keyword evidence="12 19" id="KW-0675">Receptor</keyword>
<dbReference type="InterPro" id="IPR036942">
    <property type="entry name" value="Beta-barrel_TonB_sf"/>
</dbReference>
<keyword evidence="5" id="KW-0410">Iron transport</keyword>
<feature type="chain" id="PRO_5016399860" evidence="16">
    <location>
        <begin position="37"/>
        <end position="764"/>
    </location>
</feature>
<evidence type="ECO:0000256" key="1">
    <source>
        <dbReference type="ARBA" id="ARBA00004571"/>
    </source>
</evidence>
<dbReference type="Proteomes" id="UP000248259">
    <property type="component" value="Unassembled WGS sequence"/>
</dbReference>
<dbReference type="GO" id="GO:0009279">
    <property type="term" value="C:cell outer membrane"/>
    <property type="evidence" value="ECO:0007669"/>
    <property type="project" value="UniProtKB-SubCell"/>
</dbReference>